<evidence type="ECO:0000259" key="1">
    <source>
        <dbReference type="PROSITE" id="PS50878"/>
    </source>
</evidence>
<keyword evidence="5" id="KW-1185">Reference proteome</keyword>
<evidence type="ECO:0000313" key="3">
    <source>
        <dbReference type="EMBL" id="OCL26597.1"/>
    </source>
</evidence>
<dbReference type="InterPro" id="IPR030931">
    <property type="entry name" value="Group_II_RT_mat"/>
</dbReference>
<comment type="caution">
    <text evidence="2">The sequence shown here is derived from an EMBL/GenBank/DDBJ whole genome shotgun (WGS) entry which is preliminary data.</text>
</comment>
<reference evidence="2" key="2">
    <citation type="submission" date="2016-07" db="EMBL/GenBank/DDBJ databases">
        <authorList>
            <person name="Dong Y."/>
            <person name="Sanford R.A."/>
            <person name="Fouke B.W."/>
        </authorList>
    </citation>
    <scope>NUCLEOTIDE SEQUENCE</scope>
    <source>
        <strain evidence="2">Z6</strain>
    </source>
</reference>
<organism evidence="2 5">
    <name type="scientific">Orenia metallireducens</name>
    <dbReference type="NCBI Taxonomy" id="1413210"/>
    <lineage>
        <taxon>Bacteria</taxon>
        <taxon>Bacillati</taxon>
        <taxon>Bacillota</taxon>
        <taxon>Clostridia</taxon>
        <taxon>Halanaerobiales</taxon>
        <taxon>Halobacteroidaceae</taxon>
        <taxon>Orenia</taxon>
    </lineage>
</organism>
<feature type="domain" description="Reverse transcriptase" evidence="1">
    <location>
        <begin position="101"/>
        <end position="340"/>
    </location>
</feature>
<gene>
    <name evidence="4" type="ORF">U472_00005</name>
    <name evidence="3" type="ORF">U472_11475</name>
    <name evidence="2" type="ORF">U472_12525</name>
</gene>
<dbReference type="Pfam" id="PF00078">
    <property type="entry name" value="RVT_1"/>
    <property type="match status" value="1"/>
</dbReference>
<dbReference type="EMBL" id="LWDV01000001">
    <property type="protein sequence ID" value="OCL28823.1"/>
    <property type="molecule type" value="Genomic_DNA"/>
</dbReference>
<dbReference type="RefSeq" id="WP_068714227.1">
    <property type="nucleotide sequence ID" value="NZ_LWDV01000001.1"/>
</dbReference>
<evidence type="ECO:0000313" key="5">
    <source>
        <dbReference type="Proteomes" id="UP000093514"/>
    </source>
</evidence>
<dbReference type="PANTHER" id="PTHR34047">
    <property type="entry name" value="NUCLEAR INTRON MATURASE 1, MITOCHONDRIAL-RELATED"/>
    <property type="match status" value="1"/>
</dbReference>
<evidence type="ECO:0000313" key="4">
    <source>
        <dbReference type="EMBL" id="OCL28823.1"/>
    </source>
</evidence>
<dbReference type="CDD" id="cd01651">
    <property type="entry name" value="RT_G2_intron"/>
    <property type="match status" value="1"/>
</dbReference>
<dbReference type="InterPro" id="IPR025960">
    <property type="entry name" value="RVT_N"/>
</dbReference>
<proteinExistence type="predicted"/>
<name>A0A1C0A4Z3_9FIRM</name>
<reference evidence="2 5" key="3">
    <citation type="submission" date="2016-08" db="EMBL/GenBank/DDBJ databases">
        <title>Orenia metallireducens sp. nov. strain Z6, a Novel Metal-reducing Firmicute from the Deep Subsurface.</title>
        <authorList>
            <person name="Maxim B.I."/>
            <person name="Kenneth K."/>
            <person name="Flynn T.M."/>
            <person name="Oloughlin E.J."/>
            <person name="Locke R.A."/>
            <person name="Weber J.R."/>
            <person name="Egan S.M."/>
            <person name="Mackie R.I."/>
            <person name="Cann I.K."/>
        </authorList>
    </citation>
    <scope>NUCLEOTIDE SEQUENCE [LARGE SCALE GENOMIC DNA]</scope>
    <source>
        <strain evidence="2 5">Z6</strain>
    </source>
</reference>
<evidence type="ECO:0000313" key="2">
    <source>
        <dbReference type="EMBL" id="OCL25189.1"/>
    </source>
</evidence>
<accession>A0A1C0A4Z3</accession>
<keyword evidence="2" id="KW-0548">Nucleotidyltransferase</keyword>
<sequence length="488" mass="57360">MNMASQITQYEWATVDRKNAGIKWETIIWGPVIRKVNKLQSRIAKAITRGMKNLARKLQYLLSKSYYTKLLAVRRVTTNKGKKTPGIDKILWSTATSKYINALKLTNKNYKAKALKRVHISKSNGKKRPLGIPTIHDRAMQALYAKTLDPISETTADKVSFGFRKYRSCDDAKEYLFKLLGKKISAQWVLEGDIKGCFDNINHEWLKENILIDRKILNQFLKAGFVHNKKLFPTEKGTPQGGIISPILANMTLDGLEELLKRKYWTNSRGTINRKYNRRNKINLVRYADDFVVTATNKEVLEEARELIEGFLKERGLELSREKTEITHINTGFDFLGWNFRKYNGKLIIKPSKESYKSIINEIRTKIKENKTIKQENLIKILNSKIRGWCNYHRSACSKKSYQSLDRDIFYALWSWAKRRHPNKAKQWIKDRYWIRTETRDWTFSVGNIKLIFASDTKIIRHRLIKFAANPYLKEYDKYYLRKKLRLK</sequence>
<keyword evidence="2" id="KW-0695">RNA-directed DNA polymerase</keyword>
<dbReference type="EMBL" id="LWDV01000009">
    <property type="protein sequence ID" value="OCL26597.1"/>
    <property type="molecule type" value="Genomic_DNA"/>
</dbReference>
<reference evidence="5" key="1">
    <citation type="submission" date="2016-07" db="EMBL/GenBank/DDBJ databases">
        <authorList>
            <person name="Florea S."/>
            <person name="Webb J.S."/>
            <person name="Jaromczyk J."/>
            <person name="Schardl C.L."/>
        </authorList>
    </citation>
    <scope>NUCLEOTIDE SEQUENCE [LARGE SCALE GENOMIC DNA]</scope>
    <source>
        <strain evidence="5">Z6</strain>
    </source>
</reference>
<dbReference type="PROSITE" id="PS50878">
    <property type="entry name" value="RT_POL"/>
    <property type="match status" value="1"/>
</dbReference>
<dbReference type="NCBIfam" id="TIGR04416">
    <property type="entry name" value="group_II_RT_mat"/>
    <property type="match status" value="1"/>
</dbReference>
<dbReference type="PANTHER" id="PTHR34047:SF8">
    <property type="entry name" value="PROTEIN YKFC"/>
    <property type="match status" value="1"/>
</dbReference>
<keyword evidence="2" id="KW-0808">Transferase</keyword>
<dbReference type="Pfam" id="PF13655">
    <property type="entry name" value="RVT_N"/>
    <property type="match status" value="1"/>
</dbReference>
<dbReference type="Proteomes" id="UP000093514">
    <property type="component" value="Unassembled WGS sequence"/>
</dbReference>
<protein>
    <submittedName>
        <fullName evidence="2">Group II intron reverse transcriptase/maturase</fullName>
    </submittedName>
</protein>
<dbReference type="InterPro" id="IPR051083">
    <property type="entry name" value="GrpII_Intron_Splice-Mob/Def"/>
</dbReference>
<dbReference type="InterPro" id="IPR013597">
    <property type="entry name" value="Mat_intron_G2"/>
</dbReference>
<dbReference type="InterPro" id="IPR043502">
    <property type="entry name" value="DNA/RNA_pol_sf"/>
</dbReference>
<dbReference type="InterPro" id="IPR000477">
    <property type="entry name" value="RT_dom"/>
</dbReference>
<dbReference type="EMBL" id="LWDV01000010">
    <property type="protein sequence ID" value="OCL25189.1"/>
    <property type="molecule type" value="Genomic_DNA"/>
</dbReference>
<dbReference type="SUPFAM" id="SSF56672">
    <property type="entry name" value="DNA/RNA polymerases"/>
    <property type="match status" value="1"/>
</dbReference>
<dbReference type="GO" id="GO:0003964">
    <property type="term" value="F:RNA-directed DNA polymerase activity"/>
    <property type="evidence" value="ECO:0007669"/>
    <property type="project" value="UniProtKB-KW"/>
</dbReference>
<dbReference type="AlphaFoldDB" id="A0A1C0A4Z3"/>
<dbReference type="OrthoDB" id="9788687at2"/>
<dbReference type="Pfam" id="PF08388">
    <property type="entry name" value="GIIM"/>
    <property type="match status" value="1"/>
</dbReference>